<evidence type="ECO:0000256" key="1">
    <source>
        <dbReference type="SAM" id="SignalP"/>
    </source>
</evidence>
<dbReference type="AlphaFoldDB" id="A0A9X3N9I4"/>
<protein>
    <submittedName>
        <fullName evidence="2">Uncharacterized protein</fullName>
    </submittedName>
</protein>
<name>A0A9X3N9I4_9ACTN</name>
<feature type="chain" id="PRO_5040866446" evidence="1">
    <location>
        <begin position="20"/>
        <end position="311"/>
    </location>
</feature>
<gene>
    <name evidence="2" type="ORF">OJ997_19255</name>
</gene>
<dbReference type="SUPFAM" id="SSF51120">
    <property type="entry name" value="beta-Roll"/>
    <property type="match status" value="1"/>
</dbReference>
<evidence type="ECO:0000313" key="2">
    <source>
        <dbReference type="EMBL" id="MDA0182455.1"/>
    </source>
</evidence>
<feature type="signal peptide" evidence="1">
    <location>
        <begin position="1"/>
        <end position="19"/>
    </location>
</feature>
<keyword evidence="1" id="KW-0732">Signal</keyword>
<keyword evidence="3" id="KW-1185">Reference proteome</keyword>
<comment type="caution">
    <text evidence="2">The sequence shown here is derived from an EMBL/GenBank/DDBJ whole genome shotgun (WGS) entry which is preliminary data.</text>
</comment>
<evidence type="ECO:0000313" key="3">
    <source>
        <dbReference type="Proteomes" id="UP001147653"/>
    </source>
</evidence>
<dbReference type="RefSeq" id="WP_270026823.1">
    <property type="nucleotide sequence ID" value="NZ_JAPDDP010000036.1"/>
</dbReference>
<reference evidence="2" key="1">
    <citation type="submission" date="2022-10" db="EMBL/GenBank/DDBJ databases">
        <title>The WGS of Solirubrobacter phytolaccae KCTC 29190.</title>
        <authorList>
            <person name="Jiang Z."/>
        </authorList>
    </citation>
    <scope>NUCLEOTIDE SEQUENCE</scope>
    <source>
        <strain evidence="2">KCTC 29190</strain>
    </source>
</reference>
<dbReference type="EMBL" id="JAPDDP010000036">
    <property type="protein sequence ID" value="MDA0182455.1"/>
    <property type="molecule type" value="Genomic_DNA"/>
</dbReference>
<organism evidence="2 3">
    <name type="scientific">Solirubrobacter phytolaccae</name>
    <dbReference type="NCBI Taxonomy" id="1404360"/>
    <lineage>
        <taxon>Bacteria</taxon>
        <taxon>Bacillati</taxon>
        <taxon>Actinomycetota</taxon>
        <taxon>Thermoleophilia</taxon>
        <taxon>Solirubrobacterales</taxon>
        <taxon>Solirubrobacteraceae</taxon>
        <taxon>Solirubrobacter</taxon>
    </lineage>
</organism>
<dbReference type="InterPro" id="IPR011049">
    <property type="entry name" value="Serralysin-like_metalloprot_C"/>
</dbReference>
<accession>A0A9X3N9I4</accession>
<sequence length="311" mass="31822">MRALLVVAAVLAFPAAAHAGVVGLEGTQIVFRAEPGERLELRADGSVSDIQYFHAEGVRPGPGCERVEDDEVSCRPDGVTGVTIFGGDQADRVSTRVPLPLTLALGAGNDDFSVVGATVTVDAGPGNDVGGVAGSRVSIVGGEGDDTLSLERSGRTVGPFVLDGGAGDDDLSLPSTEMVRSGPLAPVSITCGDGADRWSAGPRDVLGEGCAAHVAGITAKTVSRAFQEGALTAPASGSIAFKRRSGASRTPGATIARGVFTAQPGPLRVSLERTAAGTRWLRRTPHLPVFVTIRTRTGDDRGVVTFRSKVG</sequence>
<proteinExistence type="predicted"/>
<dbReference type="Gene3D" id="2.160.20.160">
    <property type="match status" value="1"/>
</dbReference>
<dbReference type="Proteomes" id="UP001147653">
    <property type="component" value="Unassembled WGS sequence"/>
</dbReference>